<dbReference type="GO" id="GO:0030416">
    <property type="term" value="P:methylamine metabolic process"/>
    <property type="evidence" value="ECO:0007669"/>
    <property type="project" value="InterPro"/>
</dbReference>
<keyword evidence="4 5" id="KW-0472">Membrane</keyword>
<dbReference type="UniPathway" id="UPA00895"/>
<evidence type="ECO:0000256" key="3">
    <source>
        <dbReference type="ARBA" id="ARBA00022989"/>
    </source>
</evidence>
<feature type="transmembrane region" description="Helical" evidence="5">
    <location>
        <begin position="6"/>
        <end position="26"/>
    </location>
</feature>
<feature type="transmembrane region" description="Helical" evidence="5">
    <location>
        <begin position="137"/>
        <end position="162"/>
    </location>
</feature>
<organism evidence="7 8">
    <name type="scientific">Lysinibacillus fusiformis</name>
    <dbReference type="NCBI Taxonomy" id="28031"/>
    <lineage>
        <taxon>Bacteria</taxon>
        <taxon>Bacillati</taxon>
        <taxon>Bacillota</taxon>
        <taxon>Bacilli</taxon>
        <taxon>Bacillales</taxon>
        <taxon>Bacillaceae</taxon>
        <taxon>Lysinibacillus</taxon>
    </lineage>
</organism>
<dbReference type="EMBL" id="MECQ01000001">
    <property type="protein sequence ID" value="ODV57222.1"/>
    <property type="molecule type" value="Genomic_DNA"/>
</dbReference>
<dbReference type="RefSeq" id="WP_069482133.1">
    <property type="nucleotide sequence ID" value="NZ_KV766182.1"/>
</dbReference>
<evidence type="ECO:0000256" key="5">
    <source>
        <dbReference type="SAM" id="Phobius"/>
    </source>
</evidence>
<keyword evidence="3 5" id="KW-1133">Transmembrane helix</keyword>
<evidence type="ECO:0000256" key="1">
    <source>
        <dbReference type="ARBA" id="ARBA00004141"/>
    </source>
</evidence>
<proteinExistence type="predicted"/>
<accession>A0A1E4R9S3</accession>
<comment type="caution">
    <text evidence="7">The sequence shown here is derived from an EMBL/GenBank/DDBJ whole genome shotgun (WGS) entry which is preliminary data.</text>
</comment>
<feature type="transmembrane region" description="Helical" evidence="5">
    <location>
        <begin position="47"/>
        <end position="65"/>
    </location>
</feature>
<dbReference type="Proteomes" id="UP000094784">
    <property type="component" value="Unassembled WGS sequence"/>
</dbReference>
<feature type="transmembrane region" description="Helical" evidence="5">
    <location>
        <begin position="71"/>
        <end position="92"/>
    </location>
</feature>
<sequence>MGFFLIIPSIIISFVLFSSAFSKFFSYKDFIIAIKSFYSPKYISLKTISIMVISMELILAFSISLNFFSSLAYILCSLLFLIFTVLFIKSILRKQEIACNCFGIQRGLTNIKMAILRNLILICISIVGYYITNYDNFSSSLVEITCILITSALALISIKYLIYFN</sequence>
<name>A0A1E4R9S3_9BACI</name>
<evidence type="ECO:0000256" key="4">
    <source>
        <dbReference type="ARBA" id="ARBA00023136"/>
    </source>
</evidence>
<keyword evidence="2 5" id="KW-0812">Transmembrane</keyword>
<dbReference type="GO" id="GO:0016020">
    <property type="term" value="C:membrane"/>
    <property type="evidence" value="ECO:0007669"/>
    <property type="project" value="UniProtKB-SubCell"/>
</dbReference>
<reference evidence="7 8" key="1">
    <citation type="submission" date="2016-09" db="EMBL/GenBank/DDBJ databases">
        <title>Draft genome sequence of the soil isolate, Lysinibacillus fusiformis M5, a potential hypoxanthine producer.</title>
        <authorList>
            <person name="Gallegos-Monterrosa R."/>
            <person name="Maroti G."/>
            <person name="Balint B."/>
            <person name="Kovacs A.T."/>
        </authorList>
    </citation>
    <scope>NUCLEOTIDE SEQUENCE [LARGE SCALE GENOMIC DNA]</scope>
    <source>
        <strain evidence="7 8">M5</strain>
    </source>
</reference>
<feature type="domain" description="Methylamine utilisation protein MauE" evidence="6">
    <location>
        <begin position="2"/>
        <end position="130"/>
    </location>
</feature>
<gene>
    <name evidence="7" type="ORF">BG258_15560</name>
</gene>
<dbReference type="Pfam" id="PF07291">
    <property type="entry name" value="MauE"/>
    <property type="match status" value="1"/>
</dbReference>
<evidence type="ECO:0000259" key="6">
    <source>
        <dbReference type="Pfam" id="PF07291"/>
    </source>
</evidence>
<protein>
    <recommendedName>
        <fullName evidence="6">Methylamine utilisation protein MauE domain-containing protein</fullName>
    </recommendedName>
</protein>
<evidence type="ECO:0000256" key="2">
    <source>
        <dbReference type="ARBA" id="ARBA00022692"/>
    </source>
</evidence>
<evidence type="ECO:0000313" key="7">
    <source>
        <dbReference type="EMBL" id="ODV57222.1"/>
    </source>
</evidence>
<comment type="subcellular location">
    <subcellularLocation>
        <location evidence="1">Membrane</location>
        <topology evidence="1">Multi-pass membrane protein</topology>
    </subcellularLocation>
</comment>
<dbReference type="InterPro" id="IPR009908">
    <property type="entry name" value="Methylamine_util_MauE"/>
</dbReference>
<evidence type="ECO:0000313" key="8">
    <source>
        <dbReference type="Proteomes" id="UP000094784"/>
    </source>
</evidence>
<dbReference type="AlphaFoldDB" id="A0A1E4R9S3"/>
<feature type="transmembrane region" description="Helical" evidence="5">
    <location>
        <begin position="113"/>
        <end position="131"/>
    </location>
</feature>